<sequence length="100" mass="11418">MAMTKECDTANFDNPSFPICSLKLKKTNMVSLPYGVSTFRSVEETRFYGDWCTEYGVPGPVFRRNGWCEEGEGEEDGYVSESIGWVSVFRSEATFIRLEF</sequence>
<protein>
    <submittedName>
        <fullName evidence="1">Uncharacterized protein</fullName>
    </submittedName>
</protein>
<dbReference type="AlphaFoldDB" id="A0A2H3B3N4"/>
<proteinExistence type="predicted"/>
<evidence type="ECO:0000313" key="1">
    <source>
        <dbReference type="EMBL" id="PBK64300.1"/>
    </source>
</evidence>
<gene>
    <name evidence="1" type="ORF">ARMSODRAFT_469989</name>
</gene>
<keyword evidence="2" id="KW-1185">Reference proteome</keyword>
<dbReference type="Proteomes" id="UP000218334">
    <property type="component" value="Unassembled WGS sequence"/>
</dbReference>
<name>A0A2H3B3N4_9AGAR</name>
<organism evidence="1 2">
    <name type="scientific">Armillaria solidipes</name>
    <dbReference type="NCBI Taxonomy" id="1076256"/>
    <lineage>
        <taxon>Eukaryota</taxon>
        <taxon>Fungi</taxon>
        <taxon>Dikarya</taxon>
        <taxon>Basidiomycota</taxon>
        <taxon>Agaricomycotina</taxon>
        <taxon>Agaricomycetes</taxon>
        <taxon>Agaricomycetidae</taxon>
        <taxon>Agaricales</taxon>
        <taxon>Marasmiineae</taxon>
        <taxon>Physalacriaceae</taxon>
        <taxon>Armillaria</taxon>
    </lineage>
</organism>
<accession>A0A2H3B3N4</accession>
<reference evidence="2" key="1">
    <citation type="journal article" date="2017" name="Nat. Ecol. Evol.">
        <title>Genome expansion and lineage-specific genetic innovations in the forest pathogenic fungi Armillaria.</title>
        <authorList>
            <person name="Sipos G."/>
            <person name="Prasanna A.N."/>
            <person name="Walter M.C."/>
            <person name="O'Connor E."/>
            <person name="Balint B."/>
            <person name="Krizsan K."/>
            <person name="Kiss B."/>
            <person name="Hess J."/>
            <person name="Varga T."/>
            <person name="Slot J."/>
            <person name="Riley R."/>
            <person name="Boka B."/>
            <person name="Rigling D."/>
            <person name="Barry K."/>
            <person name="Lee J."/>
            <person name="Mihaltcheva S."/>
            <person name="LaButti K."/>
            <person name="Lipzen A."/>
            <person name="Waldron R."/>
            <person name="Moloney N.M."/>
            <person name="Sperisen C."/>
            <person name="Kredics L."/>
            <person name="Vagvoelgyi C."/>
            <person name="Patrignani A."/>
            <person name="Fitzpatrick D."/>
            <person name="Nagy I."/>
            <person name="Doyle S."/>
            <person name="Anderson J.B."/>
            <person name="Grigoriev I.V."/>
            <person name="Gueldener U."/>
            <person name="Muensterkoetter M."/>
            <person name="Nagy L.G."/>
        </authorList>
    </citation>
    <scope>NUCLEOTIDE SEQUENCE [LARGE SCALE GENOMIC DNA]</scope>
    <source>
        <strain evidence="2">28-4</strain>
    </source>
</reference>
<dbReference type="EMBL" id="KZ293452">
    <property type="protein sequence ID" value="PBK64300.1"/>
    <property type="molecule type" value="Genomic_DNA"/>
</dbReference>
<evidence type="ECO:0000313" key="2">
    <source>
        <dbReference type="Proteomes" id="UP000218334"/>
    </source>
</evidence>